<dbReference type="GO" id="GO:0006355">
    <property type="term" value="P:regulation of DNA-templated transcription"/>
    <property type="evidence" value="ECO:0007669"/>
    <property type="project" value="TreeGrafter"/>
</dbReference>
<protein>
    <submittedName>
        <fullName evidence="8">Response regulator receiver domain-containing protein</fullName>
    </submittedName>
</protein>
<dbReference type="AlphaFoldDB" id="A0A1M5MQL7"/>
<feature type="modified residue" description="4-aspartylphosphate" evidence="6">
    <location>
        <position position="54"/>
    </location>
</feature>
<dbReference type="GO" id="GO:0000976">
    <property type="term" value="F:transcription cis-regulatory region binding"/>
    <property type="evidence" value="ECO:0007669"/>
    <property type="project" value="TreeGrafter"/>
</dbReference>
<evidence type="ECO:0000259" key="7">
    <source>
        <dbReference type="PROSITE" id="PS50110"/>
    </source>
</evidence>
<dbReference type="EMBL" id="FQXC01000001">
    <property type="protein sequence ID" value="SHG79497.1"/>
    <property type="molecule type" value="Genomic_DNA"/>
</dbReference>
<dbReference type="Proteomes" id="UP000184221">
    <property type="component" value="Unassembled WGS sequence"/>
</dbReference>
<dbReference type="PANTHER" id="PTHR48111:SF1">
    <property type="entry name" value="TWO-COMPONENT RESPONSE REGULATOR ORR33"/>
    <property type="match status" value="1"/>
</dbReference>
<keyword evidence="4" id="KW-0238">DNA-binding</keyword>
<evidence type="ECO:0000256" key="4">
    <source>
        <dbReference type="ARBA" id="ARBA00023125"/>
    </source>
</evidence>
<dbReference type="GO" id="GO:0032993">
    <property type="term" value="C:protein-DNA complex"/>
    <property type="evidence" value="ECO:0007669"/>
    <property type="project" value="TreeGrafter"/>
</dbReference>
<reference evidence="8 9" key="1">
    <citation type="submission" date="2016-11" db="EMBL/GenBank/DDBJ databases">
        <authorList>
            <person name="Jaros S."/>
            <person name="Januszkiewicz K."/>
            <person name="Wedrychowicz H."/>
        </authorList>
    </citation>
    <scope>NUCLEOTIDE SEQUENCE [LARGE SCALE GENOMIC DNA]</scope>
    <source>
        <strain evidence="8 9">DSM 29431</strain>
    </source>
</reference>
<evidence type="ECO:0000313" key="9">
    <source>
        <dbReference type="Proteomes" id="UP000184221"/>
    </source>
</evidence>
<keyword evidence="5" id="KW-0804">Transcription</keyword>
<feature type="domain" description="Response regulatory" evidence="7">
    <location>
        <begin position="2"/>
        <end position="121"/>
    </location>
</feature>
<dbReference type="SUPFAM" id="SSF52172">
    <property type="entry name" value="CheY-like"/>
    <property type="match status" value="1"/>
</dbReference>
<name>A0A1M5MQL7_9RHOB</name>
<keyword evidence="1 6" id="KW-0597">Phosphoprotein</keyword>
<dbReference type="GO" id="GO:0000156">
    <property type="term" value="F:phosphorelay response regulator activity"/>
    <property type="evidence" value="ECO:0007669"/>
    <property type="project" value="TreeGrafter"/>
</dbReference>
<keyword evidence="3" id="KW-0805">Transcription regulation</keyword>
<accession>A0A1M5MQL7</accession>
<evidence type="ECO:0000256" key="1">
    <source>
        <dbReference type="ARBA" id="ARBA00022553"/>
    </source>
</evidence>
<keyword evidence="9" id="KW-1185">Reference proteome</keyword>
<dbReference type="PROSITE" id="PS50110">
    <property type="entry name" value="RESPONSE_REGULATORY"/>
    <property type="match status" value="1"/>
</dbReference>
<dbReference type="InterPro" id="IPR011006">
    <property type="entry name" value="CheY-like_superfamily"/>
</dbReference>
<dbReference type="STRING" id="996342.SAMN05443551_0609"/>
<dbReference type="Gene3D" id="3.40.50.2300">
    <property type="match status" value="1"/>
</dbReference>
<dbReference type="RefSeq" id="WP_072776020.1">
    <property type="nucleotide sequence ID" value="NZ_FQXC01000001.1"/>
</dbReference>
<evidence type="ECO:0000256" key="3">
    <source>
        <dbReference type="ARBA" id="ARBA00023015"/>
    </source>
</evidence>
<dbReference type="PANTHER" id="PTHR48111">
    <property type="entry name" value="REGULATOR OF RPOS"/>
    <property type="match status" value="1"/>
</dbReference>
<sequence length="363" mass="39652">MKILAVDDDAIALELLEVSLIHAGYDDIDLARSAAEAMTLIDAADTTYDCMLFDIVMPNTGGIELCQQVREIPRYCNVPIIMITAVKSEEVLKDAILAGATDYVHKPYDGLELGARLRAASMLSEAAQTLGRSYALQHATDDTSEPSGLRLSDAVTLETKPGIVTQIALWDQMAKSGPLPEGVHVFATAIVGGSAIFNSVSNAIFRSFLNEFAVVLAQTTHVWTPQISYLGDGVFGVALLKADPADIEKIQSKLKSTLGAKPFESLTDYTGKLSAYFEHVLHADASDKTHENAVCTLIQAGKAARDMAFNHSPVERQRDLRMQFLGDGKTGPLKSWEVPLVHQVQKVKPRRVKRRTSERQDRT</sequence>
<keyword evidence="2" id="KW-0902">Two-component regulatory system</keyword>
<evidence type="ECO:0000256" key="2">
    <source>
        <dbReference type="ARBA" id="ARBA00023012"/>
    </source>
</evidence>
<dbReference type="SMART" id="SM00448">
    <property type="entry name" value="REC"/>
    <property type="match status" value="1"/>
</dbReference>
<dbReference type="Pfam" id="PF00072">
    <property type="entry name" value="Response_reg"/>
    <property type="match status" value="1"/>
</dbReference>
<evidence type="ECO:0000256" key="5">
    <source>
        <dbReference type="ARBA" id="ARBA00023163"/>
    </source>
</evidence>
<organism evidence="8 9">
    <name type="scientific">Marivita hallyeonensis</name>
    <dbReference type="NCBI Taxonomy" id="996342"/>
    <lineage>
        <taxon>Bacteria</taxon>
        <taxon>Pseudomonadati</taxon>
        <taxon>Pseudomonadota</taxon>
        <taxon>Alphaproteobacteria</taxon>
        <taxon>Rhodobacterales</taxon>
        <taxon>Roseobacteraceae</taxon>
        <taxon>Marivita</taxon>
    </lineage>
</organism>
<evidence type="ECO:0000256" key="6">
    <source>
        <dbReference type="PROSITE-ProRule" id="PRU00169"/>
    </source>
</evidence>
<dbReference type="InterPro" id="IPR039420">
    <property type="entry name" value="WalR-like"/>
</dbReference>
<gene>
    <name evidence="8" type="ORF">SAMN05443551_0609</name>
</gene>
<dbReference type="InterPro" id="IPR001789">
    <property type="entry name" value="Sig_transdc_resp-reg_receiver"/>
</dbReference>
<evidence type="ECO:0000313" key="8">
    <source>
        <dbReference type="EMBL" id="SHG79497.1"/>
    </source>
</evidence>
<proteinExistence type="predicted"/>
<dbReference type="GO" id="GO:0005829">
    <property type="term" value="C:cytosol"/>
    <property type="evidence" value="ECO:0007669"/>
    <property type="project" value="TreeGrafter"/>
</dbReference>